<dbReference type="SUPFAM" id="SSF160148">
    <property type="entry name" value="CPE0013-like"/>
    <property type="match status" value="1"/>
</dbReference>
<protein>
    <recommendedName>
        <fullName evidence="3">DUF1667 domain-containing protein</fullName>
    </recommendedName>
</protein>
<evidence type="ECO:0000313" key="2">
    <source>
        <dbReference type="Proteomes" id="UP000199263"/>
    </source>
</evidence>
<dbReference type="RefSeq" id="WP_090090054.1">
    <property type="nucleotide sequence ID" value="NZ_FOMG01000007.1"/>
</dbReference>
<dbReference type="Proteomes" id="UP000199263">
    <property type="component" value="Unassembled WGS sequence"/>
</dbReference>
<organism evidence="1 2">
    <name type="scientific">Clostridium uliginosum</name>
    <dbReference type="NCBI Taxonomy" id="119641"/>
    <lineage>
        <taxon>Bacteria</taxon>
        <taxon>Bacillati</taxon>
        <taxon>Bacillota</taxon>
        <taxon>Clostridia</taxon>
        <taxon>Eubacteriales</taxon>
        <taxon>Clostridiaceae</taxon>
        <taxon>Clostridium</taxon>
    </lineage>
</organism>
<proteinExistence type="predicted"/>
<dbReference type="OrthoDB" id="1916594at2"/>
<dbReference type="Pfam" id="PF07892">
    <property type="entry name" value="DUF1667"/>
    <property type="match status" value="1"/>
</dbReference>
<dbReference type="PANTHER" id="PTHR39450:SF1">
    <property type="entry name" value="DUF1667 DOMAIN-CONTAINING PROTEIN"/>
    <property type="match status" value="1"/>
</dbReference>
<name>A0A1I1LAN0_9CLOT</name>
<dbReference type="AlphaFoldDB" id="A0A1I1LAN0"/>
<keyword evidence="2" id="KW-1185">Reference proteome</keyword>
<dbReference type="STRING" id="119641.SAMN05421842_107145"/>
<accession>A0A1I1LAN0</accession>
<dbReference type="PANTHER" id="PTHR39450">
    <property type="entry name" value="MOLYBDOPTERIN OXIDOREDUCTASE, 4FE-4S CLUSTER-BINDING SUBUNIT"/>
    <property type="match status" value="1"/>
</dbReference>
<dbReference type="InterPro" id="IPR036593">
    <property type="entry name" value="CPE0013-like_sf"/>
</dbReference>
<dbReference type="Gene3D" id="3.10.530.10">
    <property type="entry name" value="CPE0013-like"/>
    <property type="match status" value="1"/>
</dbReference>
<evidence type="ECO:0000313" key="1">
    <source>
        <dbReference type="EMBL" id="SFC69582.1"/>
    </source>
</evidence>
<dbReference type="EMBL" id="FOMG01000007">
    <property type="protein sequence ID" value="SFC69582.1"/>
    <property type="molecule type" value="Genomic_DNA"/>
</dbReference>
<dbReference type="InterPro" id="IPR012460">
    <property type="entry name" value="DUF1667"/>
</dbReference>
<evidence type="ECO:0008006" key="3">
    <source>
        <dbReference type="Google" id="ProtNLM"/>
    </source>
</evidence>
<sequence>MSSKDIFTSLVRVKGDENHKVISVKSNNPIEKELWAEFSKVLSRIYVSTPINIGDIICKNIMNTGIDIICTKKVNDNF</sequence>
<reference evidence="1 2" key="1">
    <citation type="submission" date="2016-10" db="EMBL/GenBank/DDBJ databases">
        <authorList>
            <person name="de Groot N.N."/>
        </authorList>
    </citation>
    <scope>NUCLEOTIDE SEQUENCE [LARGE SCALE GENOMIC DNA]</scope>
    <source>
        <strain evidence="1 2">DSM 12992</strain>
    </source>
</reference>
<gene>
    <name evidence="1" type="ORF">SAMN05421842_107145</name>
</gene>